<evidence type="ECO:0000313" key="2">
    <source>
        <dbReference type="Proteomes" id="UP001164250"/>
    </source>
</evidence>
<proteinExistence type="predicted"/>
<comment type="caution">
    <text evidence="1">The sequence shown here is derived from an EMBL/GenBank/DDBJ whole genome shotgun (WGS) entry which is preliminary data.</text>
</comment>
<dbReference type="EMBL" id="CM047910">
    <property type="protein sequence ID" value="KAJ0075029.1"/>
    <property type="molecule type" value="Genomic_DNA"/>
</dbReference>
<gene>
    <name evidence="1" type="ORF">Patl1_34020</name>
</gene>
<sequence>MDSRLYEAIANNDRGAFDNLVQDNEGILEQRTDYHLSTVLHLASRADALMPLLETKPWIATKLNYENESAFFIACRQGHLDVVKLMMNQSWLMDFEEDGIDLNALHVAAAMGHTDIVQNILEVRPNFARKSNKNGYSPLHCACSRGYLEITRLFLRLDQGLALQYNDKGYTPLHLAAIHGKVPIILEEFMLSSPTSFQYLTKEGETVCHLALAMYIVNTTKEIINCCNNKGHTVLEILELSLGNAESKQLKKAVKAAAGKSTELLPLLAGAQETNSQQQTLENSKDILETKNRSLLQYLIDTGTVVSCP</sequence>
<evidence type="ECO:0000313" key="1">
    <source>
        <dbReference type="EMBL" id="KAJ0075029.1"/>
    </source>
</evidence>
<reference evidence="2" key="1">
    <citation type="journal article" date="2023" name="G3 (Bethesda)">
        <title>Genome assembly and association tests identify interacting loci associated with vigor, precocity, and sex in interspecific pistachio rootstocks.</title>
        <authorList>
            <person name="Palmer W."/>
            <person name="Jacygrad E."/>
            <person name="Sagayaradj S."/>
            <person name="Cavanaugh K."/>
            <person name="Han R."/>
            <person name="Bertier L."/>
            <person name="Beede B."/>
            <person name="Kafkas S."/>
            <person name="Golino D."/>
            <person name="Preece J."/>
            <person name="Michelmore R."/>
        </authorList>
    </citation>
    <scope>NUCLEOTIDE SEQUENCE [LARGE SCALE GENOMIC DNA]</scope>
</reference>
<protein>
    <submittedName>
        <fullName evidence="1">Uncharacterized protein</fullName>
    </submittedName>
</protein>
<keyword evidence="2" id="KW-1185">Reference proteome</keyword>
<dbReference type="Proteomes" id="UP001164250">
    <property type="component" value="Chromosome 15"/>
</dbReference>
<organism evidence="1 2">
    <name type="scientific">Pistacia atlantica</name>
    <dbReference type="NCBI Taxonomy" id="434234"/>
    <lineage>
        <taxon>Eukaryota</taxon>
        <taxon>Viridiplantae</taxon>
        <taxon>Streptophyta</taxon>
        <taxon>Embryophyta</taxon>
        <taxon>Tracheophyta</taxon>
        <taxon>Spermatophyta</taxon>
        <taxon>Magnoliopsida</taxon>
        <taxon>eudicotyledons</taxon>
        <taxon>Gunneridae</taxon>
        <taxon>Pentapetalae</taxon>
        <taxon>rosids</taxon>
        <taxon>malvids</taxon>
        <taxon>Sapindales</taxon>
        <taxon>Anacardiaceae</taxon>
        <taxon>Pistacia</taxon>
    </lineage>
</organism>
<name>A0ACC0ZR08_9ROSI</name>
<accession>A0ACC0ZR08</accession>